<comment type="similarity">
    <text evidence="1">Belongs to the heat shock protein 90 family.</text>
</comment>
<dbReference type="Pfam" id="PF00183">
    <property type="entry name" value="HSP90"/>
    <property type="match status" value="1"/>
</dbReference>
<dbReference type="GO" id="GO:0016887">
    <property type="term" value="F:ATP hydrolysis activity"/>
    <property type="evidence" value="ECO:0007669"/>
    <property type="project" value="InterPro"/>
</dbReference>
<dbReference type="InterPro" id="IPR037196">
    <property type="entry name" value="HSP90_C"/>
</dbReference>
<organism evidence="3 4">
    <name type="scientific">Capsicum baccatum</name>
    <name type="common">Peruvian pepper</name>
    <dbReference type="NCBI Taxonomy" id="33114"/>
    <lineage>
        <taxon>Eukaryota</taxon>
        <taxon>Viridiplantae</taxon>
        <taxon>Streptophyta</taxon>
        <taxon>Embryophyta</taxon>
        <taxon>Tracheophyta</taxon>
        <taxon>Spermatophyta</taxon>
        <taxon>Magnoliopsida</taxon>
        <taxon>eudicotyledons</taxon>
        <taxon>Gunneridae</taxon>
        <taxon>Pentapetalae</taxon>
        <taxon>asterids</taxon>
        <taxon>lamiids</taxon>
        <taxon>Solanales</taxon>
        <taxon>Solanaceae</taxon>
        <taxon>Solanoideae</taxon>
        <taxon>Capsiceae</taxon>
        <taxon>Capsicum</taxon>
    </lineage>
</organism>
<gene>
    <name evidence="3" type="ORF">CQW23_33037</name>
</gene>
<sequence>MQVLNIVICIPTNEILVAVPLSPLYALHYLMSLLRGPLVLTTLEGLQIGVLITKSKGFLITLDQYLSTMKSGQEKIFYVIVNKEQLEKSPFVEMLTKKNVEVILFTSDIDHRMMHHHLVEYKGKKFHDLSKDGFKFGKKNLEKSFKELARWWRLLLKDENVDVKINHLLVVVVNSNYGLSSFLERVSKSRARSEVNEKPYMRGKRVLEINPQHPIIRKLCGQVAKEPKDEKVRRIARAMYGIALRESGLELTQWEVSTFDPYGFIEGEEESEETKLGKIGQRVWAIVENVFPLPWKDSNSDIPF</sequence>
<dbReference type="SUPFAM" id="SSF54211">
    <property type="entry name" value="Ribosomal protein S5 domain 2-like"/>
    <property type="match status" value="1"/>
</dbReference>
<dbReference type="InterPro" id="IPR020568">
    <property type="entry name" value="Ribosomal_Su5_D2-typ_SF"/>
</dbReference>
<dbReference type="GO" id="GO:0140662">
    <property type="term" value="F:ATP-dependent protein folding chaperone"/>
    <property type="evidence" value="ECO:0007669"/>
    <property type="project" value="InterPro"/>
</dbReference>
<dbReference type="OrthoDB" id="1289836at2759"/>
<dbReference type="STRING" id="33114.A0A2G2V319"/>
<protein>
    <submittedName>
        <fullName evidence="3">Endoplasmin-like protein</fullName>
    </submittedName>
</protein>
<evidence type="ECO:0000256" key="2">
    <source>
        <dbReference type="ARBA" id="ARBA00023186"/>
    </source>
</evidence>
<proteinExistence type="inferred from homology"/>
<dbReference type="GO" id="GO:0051082">
    <property type="term" value="F:unfolded protein binding"/>
    <property type="evidence" value="ECO:0007669"/>
    <property type="project" value="InterPro"/>
</dbReference>
<dbReference type="PANTHER" id="PTHR11528">
    <property type="entry name" value="HEAT SHOCK PROTEIN 90 FAMILY MEMBER"/>
    <property type="match status" value="1"/>
</dbReference>
<keyword evidence="4" id="KW-1185">Reference proteome</keyword>
<dbReference type="InterPro" id="IPR001404">
    <property type="entry name" value="Hsp90_fam"/>
</dbReference>
<dbReference type="Proteomes" id="UP000224567">
    <property type="component" value="Unassembled WGS sequence"/>
</dbReference>
<reference evidence="4" key="2">
    <citation type="journal article" date="2017" name="J. Anim. Genet.">
        <title>Multiple reference genome sequences of hot pepper reveal the massive evolution of plant disease resistance genes by retroduplication.</title>
        <authorList>
            <person name="Kim S."/>
            <person name="Park J."/>
            <person name="Yeom S.-I."/>
            <person name="Kim Y.-M."/>
            <person name="Seo E."/>
            <person name="Kim K.-T."/>
            <person name="Kim M.-S."/>
            <person name="Lee J.M."/>
            <person name="Cheong K."/>
            <person name="Shin H.-S."/>
            <person name="Kim S.-B."/>
            <person name="Han K."/>
            <person name="Lee J."/>
            <person name="Park M."/>
            <person name="Lee H.-A."/>
            <person name="Lee H.-Y."/>
            <person name="Lee Y."/>
            <person name="Oh S."/>
            <person name="Lee J.H."/>
            <person name="Choi E."/>
            <person name="Choi E."/>
            <person name="Lee S.E."/>
            <person name="Jeon J."/>
            <person name="Kim H."/>
            <person name="Choi G."/>
            <person name="Song H."/>
            <person name="Lee J."/>
            <person name="Lee S.-C."/>
            <person name="Kwon J.-K."/>
            <person name="Lee H.-Y."/>
            <person name="Koo N."/>
            <person name="Hong Y."/>
            <person name="Kim R.W."/>
            <person name="Kang W.-H."/>
            <person name="Huh J.H."/>
            <person name="Kang B.-C."/>
            <person name="Yang T.-J."/>
            <person name="Lee Y.-H."/>
            <person name="Bennetzen J.L."/>
            <person name="Choi D."/>
        </authorList>
    </citation>
    <scope>NUCLEOTIDE SEQUENCE [LARGE SCALE GENOMIC DNA]</scope>
    <source>
        <strain evidence="4">cv. PBC81</strain>
    </source>
</reference>
<evidence type="ECO:0000313" key="3">
    <source>
        <dbReference type="EMBL" id="PHT27359.1"/>
    </source>
</evidence>
<dbReference type="EMBL" id="MLFT02000452">
    <property type="protein sequence ID" value="PHT27359.1"/>
    <property type="molecule type" value="Genomic_DNA"/>
</dbReference>
<reference evidence="3 4" key="1">
    <citation type="journal article" date="2017" name="Genome Biol.">
        <title>New reference genome sequences of hot pepper reveal the massive evolution of plant disease-resistance genes by retroduplication.</title>
        <authorList>
            <person name="Kim S."/>
            <person name="Park J."/>
            <person name="Yeom S.I."/>
            <person name="Kim Y.M."/>
            <person name="Seo E."/>
            <person name="Kim K.T."/>
            <person name="Kim M.S."/>
            <person name="Lee J.M."/>
            <person name="Cheong K."/>
            <person name="Shin H.S."/>
            <person name="Kim S.B."/>
            <person name="Han K."/>
            <person name="Lee J."/>
            <person name="Park M."/>
            <person name="Lee H.A."/>
            <person name="Lee H.Y."/>
            <person name="Lee Y."/>
            <person name="Oh S."/>
            <person name="Lee J.H."/>
            <person name="Choi E."/>
            <person name="Choi E."/>
            <person name="Lee S.E."/>
            <person name="Jeon J."/>
            <person name="Kim H."/>
            <person name="Choi G."/>
            <person name="Song H."/>
            <person name="Lee J."/>
            <person name="Lee S.C."/>
            <person name="Kwon J.K."/>
            <person name="Lee H.Y."/>
            <person name="Koo N."/>
            <person name="Hong Y."/>
            <person name="Kim R.W."/>
            <person name="Kang W.H."/>
            <person name="Huh J.H."/>
            <person name="Kang B.C."/>
            <person name="Yang T.J."/>
            <person name="Lee Y.H."/>
            <person name="Bennetzen J.L."/>
            <person name="Choi D."/>
        </authorList>
    </citation>
    <scope>NUCLEOTIDE SEQUENCE [LARGE SCALE GENOMIC DNA]</scope>
    <source>
        <strain evidence="4">cv. PBC81</strain>
    </source>
</reference>
<accession>A0A2G2V319</accession>
<dbReference type="AlphaFoldDB" id="A0A2G2V319"/>
<dbReference type="Gene3D" id="1.20.120.790">
    <property type="entry name" value="Heat shock protein 90, C-terminal domain"/>
    <property type="match status" value="1"/>
</dbReference>
<dbReference type="Gene3D" id="3.40.50.11260">
    <property type="match status" value="1"/>
</dbReference>
<evidence type="ECO:0000256" key="1">
    <source>
        <dbReference type="ARBA" id="ARBA00008239"/>
    </source>
</evidence>
<keyword evidence="2" id="KW-0143">Chaperone</keyword>
<comment type="caution">
    <text evidence="3">The sequence shown here is derived from an EMBL/GenBank/DDBJ whole genome shotgun (WGS) entry which is preliminary data.</text>
</comment>
<dbReference type="SUPFAM" id="SSF110942">
    <property type="entry name" value="HSP90 C-terminal domain"/>
    <property type="match status" value="1"/>
</dbReference>
<dbReference type="GO" id="GO:0005524">
    <property type="term" value="F:ATP binding"/>
    <property type="evidence" value="ECO:0007669"/>
    <property type="project" value="InterPro"/>
</dbReference>
<evidence type="ECO:0000313" key="4">
    <source>
        <dbReference type="Proteomes" id="UP000224567"/>
    </source>
</evidence>
<name>A0A2G2V319_CAPBA</name>